<evidence type="ECO:0000256" key="11">
    <source>
        <dbReference type="ARBA" id="ARBA00023268"/>
    </source>
</evidence>
<feature type="binding site" evidence="17">
    <location>
        <position position="377"/>
    </location>
    <ligand>
        <name>UDP-N-acetyl-alpha-D-glucosamine</name>
        <dbReference type="ChEBI" id="CHEBI:57705"/>
    </ligand>
</feature>
<evidence type="ECO:0000256" key="4">
    <source>
        <dbReference type="ARBA" id="ARBA00022679"/>
    </source>
</evidence>
<dbReference type="CDD" id="cd02540">
    <property type="entry name" value="GT2_GlmU_N_bac"/>
    <property type="match status" value="1"/>
</dbReference>
<keyword evidence="10 17" id="KW-0573">Peptidoglycan synthesis</keyword>
<dbReference type="Gene3D" id="2.160.10.10">
    <property type="entry name" value="Hexapeptide repeat proteins"/>
    <property type="match status" value="1"/>
</dbReference>
<dbReference type="InterPro" id="IPR029044">
    <property type="entry name" value="Nucleotide-diphossugar_trans"/>
</dbReference>
<feature type="active site" description="Proton acceptor" evidence="17">
    <location>
        <position position="363"/>
    </location>
</feature>
<keyword evidence="3 17" id="KW-0963">Cytoplasm</keyword>
<dbReference type="Proteomes" id="UP000242301">
    <property type="component" value="Unassembled WGS sequence"/>
</dbReference>
<keyword evidence="11 17" id="KW-0511">Multifunctional enzyme</keyword>
<feature type="binding site" evidence="17">
    <location>
        <position position="140"/>
    </location>
    <ligand>
        <name>UDP-N-acetyl-alpha-D-glucosamine</name>
        <dbReference type="ChEBI" id="CHEBI:57705"/>
    </ligand>
</feature>
<comment type="pathway">
    <text evidence="17">Nucleotide-sugar biosynthesis; UDP-N-acetyl-alpha-D-glucosamine biosynthesis; UDP-N-acetyl-alpha-D-glucosamine from N-acetyl-alpha-D-glucosamine 1-phosphate: step 1/1.</text>
</comment>
<evidence type="ECO:0000256" key="13">
    <source>
        <dbReference type="ARBA" id="ARBA00023316"/>
    </source>
</evidence>
<dbReference type="SUPFAM" id="SSF53448">
    <property type="entry name" value="Nucleotide-diphospho-sugar transferases"/>
    <property type="match status" value="1"/>
</dbReference>
<evidence type="ECO:0000256" key="1">
    <source>
        <dbReference type="ARBA" id="ARBA00007707"/>
    </source>
</evidence>
<keyword evidence="6 17" id="KW-0479">Metal-binding</keyword>
<proteinExistence type="inferred from homology"/>
<dbReference type="GO" id="GO:0000287">
    <property type="term" value="F:magnesium ion binding"/>
    <property type="evidence" value="ECO:0007669"/>
    <property type="project" value="UniProtKB-UniRule"/>
</dbReference>
<feature type="binding site" evidence="17">
    <location>
        <begin position="11"/>
        <end position="14"/>
    </location>
    <ligand>
        <name>UDP-N-acetyl-alpha-D-glucosamine</name>
        <dbReference type="ChEBI" id="CHEBI:57705"/>
    </ligand>
</feature>
<dbReference type="STRING" id="1715285.SOFFGTOCOR_0630"/>
<feature type="region of interest" description="Pyrophosphorylase" evidence="17">
    <location>
        <begin position="1"/>
        <end position="229"/>
    </location>
</feature>
<feature type="binding site" evidence="17">
    <location>
        <position position="333"/>
    </location>
    <ligand>
        <name>UDP-N-acetyl-alpha-D-glucosamine</name>
        <dbReference type="ChEBI" id="CHEBI:57705"/>
    </ligand>
</feature>
<comment type="subcellular location">
    <subcellularLocation>
        <location evidence="17">Cytoplasm</location>
    </subcellularLocation>
</comment>
<keyword evidence="7 17" id="KW-0677">Repeat</keyword>
<dbReference type="AlphaFoldDB" id="A0A0M6W853"/>
<dbReference type="GO" id="GO:0000902">
    <property type="term" value="P:cell morphogenesis"/>
    <property type="evidence" value="ECO:0007669"/>
    <property type="project" value="UniProtKB-UniRule"/>
</dbReference>
<dbReference type="GO" id="GO:0005737">
    <property type="term" value="C:cytoplasm"/>
    <property type="evidence" value="ECO:0007669"/>
    <property type="project" value="UniProtKB-SubCell"/>
</dbReference>
<gene>
    <name evidence="17 20" type="primary">glmU</name>
    <name evidence="20" type="ORF">SOFFGTOCOR_0630</name>
</gene>
<dbReference type="InterPro" id="IPR011004">
    <property type="entry name" value="Trimer_LpxA-like_sf"/>
</dbReference>
<comment type="pathway">
    <text evidence="17">Bacterial outer membrane biogenesis; LPS lipid A biosynthesis.</text>
</comment>
<dbReference type="CDD" id="cd03353">
    <property type="entry name" value="LbH_GlmU_C"/>
    <property type="match status" value="1"/>
</dbReference>
<organism evidence="20 21">
    <name type="scientific">Candidatus Providencia siddallii</name>
    <dbReference type="NCBI Taxonomy" id="1715285"/>
    <lineage>
        <taxon>Bacteria</taxon>
        <taxon>Pseudomonadati</taxon>
        <taxon>Pseudomonadota</taxon>
        <taxon>Gammaproteobacteria</taxon>
        <taxon>Enterobacterales</taxon>
        <taxon>Morganellaceae</taxon>
        <taxon>Providencia</taxon>
    </lineage>
</organism>
<feature type="binding site" evidence="17">
    <location>
        <begin position="81"/>
        <end position="82"/>
    </location>
    <ligand>
        <name>UDP-N-acetyl-alpha-D-glucosamine</name>
        <dbReference type="ChEBI" id="CHEBI:57705"/>
    </ligand>
</feature>
<keyword evidence="21" id="KW-1185">Reference proteome</keyword>
<feature type="binding site" evidence="17">
    <location>
        <position position="405"/>
    </location>
    <ligand>
        <name>acetyl-CoA</name>
        <dbReference type="ChEBI" id="CHEBI:57288"/>
    </ligand>
</feature>
<evidence type="ECO:0000259" key="18">
    <source>
        <dbReference type="Pfam" id="PF12804"/>
    </source>
</evidence>
<sequence length="457" mass="50512">MIKQKKSIIILAAGNSIRMCSNLPKVFHFLAGKPIIQYVIDTAKSMDASKIYLIYGQNGDFFKKKIGEQGLIWVLQTKQLGTGHAVQLAAEYFQDDENIIILYGDVPLITKKILNRLIKIKPYGGIGLITTILDNPKGYGRVIRNNNNVVGVTEEIDATEEECKIKEVNTGIMIANAKDLKRWLNQLNNDNIQKEYYLTKIIAISHEEGNKINTIYSNDSIESYGINNRLELATLERIYQKKQVEKLLLSGVTLLDPSRVDIRGTLVCGIDVVIDTNVIIEGNVVLGNNVKIESGCILKNCIIGENTIIKPYTIIDNSELSTDCIVGPFSRLRPGTKLESKSHIGNFVEIKKSLLGLSSKIGHLSYIGDAKIGDNVNIGAGTITCNYDGANKHKTIIEDDVFIGSDTQLIAPISIIKGTTIGAGTTVTSDIKESGLIISRMKQIHIKNWKRPTKKNK</sequence>
<dbReference type="InterPro" id="IPR005882">
    <property type="entry name" value="Bifunctional_GlmU"/>
</dbReference>
<evidence type="ECO:0000256" key="15">
    <source>
        <dbReference type="ARBA" id="ARBA00048493"/>
    </source>
</evidence>
<comment type="pathway">
    <text evidence="17">Nucleotide-sugar biosynthesis; UDP-N-acetyl-alpha-D-glucosamine biosynthesis; N-acetyl-alpha-D-glucosamine 1-phosphate from alpha-D-glucosamine 6-phosphate (route II): step 2/2.</text>
</comment>
<keyword evidence="13 17" id="KW-0961">Cell wall biogenesis/degradation</keyword>
<dbReference type="Pfam" id="PF12804">
    <property type="entry name" value="NTP_transf_3"/>
    <property type="match status" value="1"/>
</dbReference>
<dbReference type="UniPathway" id="UPA00973"/>
<dbReference type="Pfam" id="PF25087">
    <property type="entry name" value="GMPPB_C"/>
    <property type="match status" value="1"/>
</dbReference>
<dbReference type="InterPro" id="IPR050065">
    <property type="entry name" value="GlmU-like"/>
</dbReference>
<feature type="binding site" evidence="17">
    <location>
        <begin position="386"/>
        <end position="387"/>
    </location>
    <ligand>
        <name>acetyl-CoA</name>
        <dbReference type="ChEBI" id="CHEBI:57288"/>
    </ligand>
</feature>
<dbReference type="GO" id="GO:0006048">
    <property type="term" value="P:UDP-N-acetylglucosamine biosynthetic process"/>
    <property type="evidence" value="ECO:0007669"/>
    <property type="project" value="UniProtKB-UniPathway"/>
</dbReference>
<feature type="domain" description="MobA-like NTP transferase" evidence="18">
    <location>
        <begin position="9"/>
        <end position="119"/>
    </location>
</feature>
<dbReference type="EC" id="2.3.1.157" evidence="17"/>
<dbReference type="EC" id="2.7.7.23" evidence="17"/>
<feature type="binding site" evidence="17">
    <location>
        <position position="351"/>
    </location>
    <ligand>
        <name>UDP-N-acetyl-alpha-D-glucosamine</name>
        <dbReference type="ChEBI" id="CHEBI:57705"/>
    </ligand>
</feature>
<feature type="binding site" evidence="17">
    <location>
        <position position="227"/>
    </location>
    <ligand>
        <name>Mg(2+)</name>
        <dbReference type="ChEBI" id="CHEBI:18420"/>
    </ligand>
</feature>
<accession>A0A0M6W853</accession>
<dbReference type="EMBL" id="CVRF01000003">
    <property type="protein sequence ID" value="CRK86028.1"/>
    <property type="molecule type" value="Genomic_DNA"/>
</dbReference>
<feature type="region of interest" description="N-acetyltransferase" evidence="17">
    <location>
        <begin position="251"/>
        <end position="457"/>
    </location>
</feature>
<dbReference type="GO" id="GO:0008360">
    <property type="term" value="P:regulation of cell shape"/>
    <property type="evidence" value="ECO:0007669"/>
    <property type="project" value="UniProtKB-KW"/>
</dbReference>
<evidence type="ECO:0000256" key="10">
    <source>
        <dbReference type="ARBA" id="ARBA00022984"/>
    </source>
</evidence>
<feature type="binding site" evidence="17">
    <location>
        <position position="440"/>
    </location>
    <ligand>
        <name>acetyl-CoA</name>
        <dbReference type="ChEBI" id="CHEBI:57288"/>
    </ligand>
</feature>
<dbReference type="SMR" id="A0A0M6W853"/>
<keyword evidence="4 17" id="KW-0808">Transferase</keyword>
<dbReference type="InterPro" id="IPR056729">
    <property type="entry name" value="GMPPB_C"/>
</dbReference>
<feature type="binding site" evidence="17">
    <location>
        <position position="227"/>
    </location>
    <ligand>
        <name>UDP-N-acetyl-alpha-D-glucosamine</name>
        <dbReference type="ChEBI" id="CHEBI:57705"/>
    </ligand>
</feature>
<evidence type="ECO:0000313" key="21">
    <source>
        <dbReference type="Proteomes" id="UP000242301"/>
    </source>
</evidence>
<feature type="binding site" evidence="17">
    <location>
        <position position="76"/>
    </location>
    <ligand>
        <name>UDP-N-acetyl-alpha-D-glucosamine</name>
        <dbReference type="ChEBI" id="CHEBI:57705"/>
    </ligand>
</feature>
<dbReference type="InterPro" id="IPR038009">
    <property type="entry name" value="GlmU_C_LbH"/>
</dbReference>
<comment type="similarity">
    <text evidence="2 17">In the N-terminal section; belongs to the N-acetylglucosamine-1-phosphate uridyltransferase family.</text>
</comment>
<dbReference type="GO" id="GO:0009252">
    <property type="term" value="P:peptidoglycan biosynthetic process"/>
    <property type="evidence" value="ECO:0007669"/>
    <property type="project" value="UniProtKB-UniRule"/>
</dbReference>
<dbReference type="GO" id="GO:0009245">
    <property type="term" value="P:lipid A biosynthetic process"/>
    <property type="evidence" value="ECO:0007669"/>
    <property type="project" value="UniProtKB-UniRule"/>
</dbReference>
<evidence type="ECO:0000256" key="7">
    <source>
        <dbReference type="ARBA" id="ARBA00022737"/>
    </source>
</evidence>
<evidence type="ECO:0000313" key="20">
    <source>
        <dbReference type="EMBL" id="CRK86028.1"/>
    </source>
</evidence>
<comment type="subunit">
    <text evidence="17">Homotrimer.</text>
</comment>
<keyword evidence="5 17" id="KW-0548">Nucleotidyltransferase</keyword>
<dbReference type="GO" id="GO:0003977">
    <property type="term" value="F:UDP-N-acetylglucosamine diphosphorylase activity"/>
    <property type="evidence" value="ECO:0007669"/>
    <property type="project" value="UniProtKB-UniRule"/>
</dbReference>
<dbReference type="GO" id="GO:0019134">
    <property type="term" value="F:glucosamine-1-phosphate N-acetyltransferase activity"/>
    <property type="evidence" value="ECO:0007669"/>
    <property type="project" value="UniProtKB-UniRule"/>
</dbReference>
<keyword evidence="9 17" id="KW-0133">Cell shape</keyword>
<feature type="binding site" evidence="17">
    <location>
        <position position="169"/>
    </location>
    <ligand>
        <name>UDP-N-acetyl-alpha-D-glucosamine</name>
        <dbReference type="ChEBI" id="CHEBI:57705"/>
    </ligand>
</feature>
<evidence type="ECO:0000256" key="9">
    <source>
        <dbReference type="ARBA" id="ARBA00022960"/>
    </source>
</evidence>
<evidence type="ECO:0000256" key="5">
    <source>
        <dbReference type="ARBA" id="ARBA00022695"/>
    </source>
</evidence>
<dbReference type="PANTHER" id="PTHR43584:SF3">
    <property type="entry name" value="BIFUNCTIONAL PROTEIN GLMU"/>
    <property type="match status" value="1"/>
</dbReference>
<evidence type="ECO:0000256" key="14">
    <source>
        <dbReference type="ARBA" id="ARBA00048247"/>
    </source>
</evidence>
<dbReference type="SUPFAM" id="SSF51161">
    <property type="entry name" value="Trimeric LpxA-like enzymes"/>
    <property type="match status" value="1"/>
</dbReference>
<feature type="binding site" evidence="17">
    <location>
        <position position="366"/>
    </location>
    <ligand>
        <name>UDP-N-acetyl-alpha-D-glucosamine</name>
        <dbReference type="ChEBI" id="CHEBI:57705"/>
    </ligand>
</feature>
<evidence type="ECO:0000259" key="19">
    <source>
        <dbReference type="Pfam" id="PF25087"/>
    </source>
</evidence>
<evidence type="ECO:0000256" key="2">
    <source>
        <dbReference type="ARBA" id="ARBA00007947"/>
    </source>
</evidence>
<dbReference type="PANTHER" id="PTHR43584">
    <property type="entry name" value="NUCLEOTIDYL TRANSFERASE"/>
    <property type="match status" value="1"/>
</dbReference>
<comment type="cofactor">
    <cofactor evidence="17">
        <name>Mg(2+)</name>
        <dbReference type="ChEBI" id="CHEBI:18420"/>
    </cofactor>
    <text evidence="17">Binds 1 Mg(2+) ion per subunit.</text>
</comment>
<feature type="binding site" evidence="17">
    <location>
        <position position="25"/>
    </location>
    <ligand>
        <name>UDP-N-acetyl-alpha-D-glucosamine</name>
        <dbReference type="ChEBI" id="CHEBI:57705"/>
    </ligand>
</feature>
<evidence type="ECO:0000256" key="12">
    <source>
        <dbReference type="ARBA" id="ARBA00023315"/>
    </source>
</evidence>
<evidence type="ECO:0000256" key="17">
    <source>
        <dbReference type="HAMAP-Rule" id="MF_01631"/>
    </source>
</evidence>
<feature type="binding site" evidence="17">
    <location>
        <position position="423"/>
    </location>
    <ligand>
        <name>acetyl-CoA</name>
        <dbReference type="ChEBI" id="CHEBI:57288"/>
    </ligand>
</feature>
<dbReference type="GO" id="GO:0016020">
    <property type="term" value="C:membrane"/>
    <property type="evidence" value="ECO:0007669"/>
    <property type="project" value="GOC"/>
</dbReference>
<dbReference type="InterPro" id="IPR025877">
    <property type="entry name" value="MobA-like_NTP_Trfase"/>
</dbReference>
<evidence type="ECO:0000256" key="8">
    <source>
        <dbReference type="ARBA" id="ARBA00022842"/>
    </source>
</evidence>
<comment type="similarity">
    <text evidence="1 17">In the C-terminal section; belongs to the transferase hexapeptide repeat family.</text>
</comment>
<dbReference type="UniPathway" id="UPA00113">
    <property type="reaction ID" value="UER00532"/>
</dbReference>
<feature type="binding site" evidence="17">
    <location>
        <position position="154"/>
    </location>
    <ligand>
        <name>UDP-N-acetyl-alpha-D-glucosamine</name>
        <dbReference type="ChEBI" id="CHEBI:57705"/>
    </ligand>
</feature>
<dbReference type="NCBIfam" id="TIGR01173">
    <property type="entry name" value="glmU"/>
    <property type="match status" value="1"/>
</dbReference>
<protein>
    <recommendedName>
        <fullName evidence="17">Bifunctional protein GlmU</fullName>
    </recommendedName>
    <domain>
        <recommendedName>
            <fullName evidence="17">UDP-N-acetylglucosamine pyrophosphorylase</fullName>
            <ecNumber evidence="17">2.7.7.23</ecNumber>
        </recommendedName>
        <alternativeName>
            <fullName evidence="17">N-acetylglucosamine-1-phosphate uridyltransferase</fullName>
        </alternativeName>
    </domain>
    <domain>
        <recommendedName>
            <fullName evidence="17">Glucosamine-1-phosphate N-acetyltransferase</fullName>
            <ecNumber evidence="17">2.3.1.157</ecNumber>
        </recommendedName>
    </domain>
</protein>
<feature type="binding site" evidence="17">
    <location>
        <position position="380"/>
    </location>
    <ligand>
        <name>acetyl-CoA</name>
        <dbReference type="ChEBI" id="CHEBI:57288"/>
    </ligand>
</feature>
<evidence type="ECO:0000256" key="3">
    <source>
        <dbReference type="ARBA" id="ARBA00022490"/>
    </source>
</evidence>
<name>A0A0M6W853_9GAMM</name>
<feature type="binding site" evidence="17">
    <location>
        <begin position="103"/>
        <end position="105"/>
    </location>
    <ligand>
        <name>UDP-N-acetyl-alpha-D-glucosamine</name>
        <dbReference type="ChEBI" id="CHEBI:57705"/>
    </ligand>
</feature>
<keyword evidence="12 17" id="KW-0012">Acyltransferase</keyword>
<evidence type="ECO:0000256" key="6">
    <source>
        <dbReference type="ARBA" id="ARBA00022723"/>
    </source>
</evidence>
<reference evidence="21" key="1">
    <citation type="submission" date="2015-05" db="EMBL/GenBank/DDBJ databases">
        <authorList>
            <person name="Manzano-Marin A."/>
        </authorList>
    </citation>
    <scope>NUCLEOTIDE SEQUENCE [LARGE SCALE GENOMIC DNA]</scope>
    <source>
        <strain evidence="21">officinalis</strain>
    </source>
</reference>
<dbReference type="HAMAP" id="MF_01631">
    <property type="entry name" value="GlmU"/>
    <property type="match status" value="1"/>
</dbReference>
<dbReference type="Gene3D" id="3.90.550.10">
    <property type="entry name" value="Spore Coat Polysaccharide Biosynthesis Protein SpsA, Chain A"/>
    <property type="match status" value="1"/>
</dbReference>
<evidence type="ECO:0000256" key="16">
    <source>
        <dbReference type="ARBA" id="ARBA00049628"/>
    </source>
</evidence>
<comment type="catalytic activity">
    <reaction evidence="14 17">
        <text>alpha-D-glucosamine 1-phosphate + acetyl-CoA = N-acetyl-alpha-D-glucosamine 1-phosphate + CoA + H(+)</text>
        <dbReference type="Rhea" id="RHEA:13725"/>
        <dbReference type="ChEBI" id="CHEBI:15378"/>
        <dbReference type="ChEBI" id="CHEBI:57287"/>
        <dbReference type="ChEBI" id="CHEBI:57288"/>
        <dbReference type="ChEBI" id="CHEBI:57776"/>
        <dbReference type="ChEBI" id="CHEBI:58516"/>
        <dbReference type="EC" id="2.3.1.157"/>
    </reaction>
</comment>
<feature type="region of interest" description="Linker" evidence="17">
    <location>
        <begin position="230"/>
        <end position="250"/>
    </location>
</feature>
<comment type="catalytic activity">
    <reaction evidence="15 17">
        <text>N-acetyl-alpha-D-glucosamine 1-phosphate + UTP + H(+) = UDP-N-acetyl-alpha-D-glucosamine + diphosphate</text>
        <dbReference type="Rhea" id="RHEA:13509"/>
        <dbReference type="ChEBI" id="CHEBI:15378"/>
        <dbReference type="ChEBI" id="CHEBI:33019"/>
        <dbReference type="ChEBI" id="CHEBI:46398"/>
        <dbReference type="ChEBI" id="CHEBI:57705"/>
        <dbReference type="ChEBI" id="CHEBI:57776"/>
        <dbReference type="EC" id="2.7.7.23"/>
    </reaction>
</comment>
<comment type="function">
    <text evidence="16 17">Catalyzes the last two sequential reactions in the de novo biosynthetic pathway for UDP-N-acetylglucosamine (UDP-GlcNAc). The C-terminal domain catalyzes the transfer of acetyl group from acetyl coenzyme A to glucosamine-1-phosphate (GlcN-1-P) to produce N-acetylglucosamine-1-phosphate (GlcNAc-1-P), which is converted into UDP-GlcNAc by the transfer of uridine 5-monophosphate (from uridine 5-triphosphate), a reaction catalyzed by the N-terminal domain.</text>
</comment>
<feature type="binding site" evidence="17">
    <location>
        <position position="105"/>
    </location>
    <ligand>
        <name>Mg(2+)</name>
        <dbReference type="ChEBI" id="CHEBI:18420"/>
    </ligand>
</feature>
<feature type="domain" description="Mannose-1-phosphate guanyltransferase C-terminal" evidence="19">
    <location>
        <begin position="267"/>
        <end position="354"/>
    </location>
</feature>
<keyword evidence="8 17" id="KW-0460">Magnesium</keyword>
<dbReference type="GO" id="GO:0071555">
    <property type="term" value="P:cell wall organization"/>
    <property type="evidence" value="ECO:0007669"/>
    <property type="project" value="UniProtKB-KW"/>
</dbReference>